<comment type="caution">
    <text evidence="11">The sequence shown here is derived from an EMBL/GenBank/DDBJ whole genome shotgun (WGS) entry which is preliminary data.</text>
</comment>
<proteinExistence type="inferred from homology"/>
<comment type="cofactor">
    <cofactor evidence="2">
        <name>Zn(2+)</name>
        <dbReference type="ChEBI" id="CHEBI:29105"/>
    </cofactor>
</comment>
<protein>
    <recommendedName>
        <fullName evidence="4">NAD(+) diphosphatase</fullName>
        <ecNumber evidence="4">3.6.1.22</ecNumber>
    </recommendedName>
</protein>
<dbReference type="PROSITE" id="PS51462">
    <property type="entry name" value="NUDIX"/>
    <property type="match status" value="1"/>
</dbReference>
<evidence type="ECO:0000259" key="10">
    <source>
        <dbReference type="PROSITE" id="PS51462"/>
    </source>
</evidence>
<comment type="catalytic activity">
    <reaction evidence="9">
        <text>a 5'-end NAD(+)-phospho-ribonucleoside in mRNA + H2O = a 5'-end phospho-adenosine-phospho-ribonucleoside in mRNA + beta-nicotinamide D-ribonucleotide + 2 H(+)</text>
        <dbReference type="Rhea" id="RHEA:60876"/>
        <dbReference type="Rhea" id="RHEA-COMP:15698"/>
        <dbReference type="Rhea" id="RHEA-COMP:15719"/>
        <dbReference type="ChEBI" id="CHEBI:14649"/>
        <dbReference type="ChEBI" id="CHEBI:15377"/>
        <dbReference type="ChEBI" id="CHEBI:15378"/>
        <dbReference type="ChEBI" id="CHEBI:144029"/>
        <dbReference type="ChEBI" id="CHEBI:144051"/>
    </reaction>
    <physiologicalReaction direction="left-to-right" evidence="9">
        <dbReference type="Rhea" id="RHEA:60877"/>
    </physiologicalReaction>
</comment>
<dbReference type="GO" id="GO:0016787">
    <property type="term" value="F:hydrolase activity"/>
    <property type="evidence" value="ECO:0007669"/>
    <property type="project" value="UniProtKB-KW"/>
</dbReference>
<reference evidence="11 12" key="1">
    <citation type="submission" date="2020-08" db="EMBL/GenBank/DDBJ databases">
        <title>Genome public.</title>
        <authorList>
            <person name="Liu C."/>
            <person name="Sun Q."/>
        </authorList>
    </citation>
    <scope>NUCLEOTIDE SEQUENCE [LARGE SCALE GENOMIC DNA]</scope>
    <source>
        <strain evidence="11 12">BX10</strain>
    </source>
</reference>
<accession>A0ABR7NQ14</accession>
<keyword evidence="8" id="KW-0520">NAD</keyword>
<dbReference type="NCBIfam" id="NF001299">
    <property type="entry name" value="PRK00241.1"/>
    <property type="match status" value="1"/>
</dbReference>
<evidence type="ECO:0000256" key="2">
    <source>
        <dbReference type="ARBA" id="ARBA00001947"/>
    </source>
</evidence>
<evidence type="ECO:0000313" key="11">
    <source>
        <dbReference type="EMBL" id="MBC8598206.1"/>
    </source>
</evidence>
<feature type="domain" description="Nudix hydrolase" evidence="10">
    <location>
        <begin position="150"/>
        <end position="276"/>
    </location>
</feature>
<dbReference type="PROSITE" id="PS00893">
    <property type="entry name" value="NUDIX_BOX"/>
    <property type="match status" value="1"/>
</dbReference>
<dbReference type="InterPro" id="IPR049734">
    <property type="entry name" value="NudC-like_C"/>
</dbReference>
<dbReference type="Gene3D" id="3.90.79.20">
    <property type="match status" value="1"/>
</dbReference>
<evidence type="ECO:0000256" key="8">
    <source>
        <dbReference type="ARBA" id="ARBA00023027"/>
    </source>
</evidence>
<name>A0ABR7NQ14_9FIRM</name>
<keyword evidence="5" id="KW-0479">Metal-binding</keyword>
<dbReference type="PANTHER" id="PTHR42904">
    <property type="entry name" value="NUDIX HYDROLASE, NUDC SUBFAMILY"/>
    <property type="match status" value="1"/>
</dbReference>
<evidence type="ECO:0000256" key="4">
    <source>
        <dbReference type="ARBA" id="ARBA00012381"/>
    </source>
</evidence>
<evidence type="ECO:0000256" key="1">
    <source>
        <dbReference type="ARBA" id="ARBA00001946"/>
    </source>
</evidence>
<keyword evidence="12" id="KW-1185">Reference proteome</keyword>
<keyword evidence="6 11" id="KW-0378">Hydrolase</keyword>
<dbReference type="InterPro" id="IPR015797">
    <property type="entry name" value="NUDIX_hydrolase-like_dom_sf"/>
</dbReference>
<comment type="cofactor">
    <cofactor evidence="1">
        <name>Mg(2+)</name>
        <dbReference type="ChEBI" id="CHEBI:18420"/>
    </cofactor>
</comment>
<keyword evidence="7" id="KW-0460">Magnesium</keyword>
<dbReference type="InterPro" id="IPR000086">
    <property type="entry name" value="NUDIX_hydrolase_dom"/>
</dbReference>
<dbReference type="PANTHER" id="PTHR42904:SF6">
    <property type="entry name" value="NAD-CAPPED RNA HYDROLASE NUDT12"/>
    <property type="match status" value="1"/>
</dbReference>
<dbReference type="SUPFAM" id="SSF55811">
    <property type="entry name" value="Nudix"/>
    <property type="match status" value="1"/>
</dbReference>
<evidence type="ECO:0000256" key="3">
    <source>
        <dbReference type="ARBA" id="ARBA00009595"/>
    </source>
</evidence>
<dbReference type="Proteomes" id="UP000647491">
    <property type="component" value="Unassembled WGS sequence"/>
</dbReference>
<sequence>MIQDIGEHRFDLSFRQPEARDEDYVLYMKSNKTLLRKAEDGNYEIPRFSDFPMEKVRLKMKAYYLFAIDGTGYYYVREMLQGEEDGYEFCPTPVFRKMTPMYQAFAGITATQLHRWKESRRFCGRCGHETEDSKTERAVVCPFCGQTEYPKICPAVIVAITDGDRIILSRYRVSNNPYRGYALIAGFVEIGETFEDTVRREVMEEVGLKVKNIRYYKSQPWAFSDTEMIGFFAELDGDDTIRLQEDELSEAGWYHRDQVPDETMLNSIGSELKMVFKYGSMEKFYEATGIRPGE</sequence>
<gene>
    <name evidence="11" type="primary">nudC</name>
    <name evidence="11" type="ORF">H8708_03025</name>
</gene>
<dbReference type="Pfam" id="PF00293">
    <property type="entry name" value="NUDIX"/>
    <property type="match status" value="1"/>
</dbReference>
<dbReference type="CDD" id="cd03429">
    <property type="entry name" value="NUDIX_NADH_pyrophosphatase_Nudt13"/>
    <property type="match status" value="1"/>
</dbReference>
<dbReference type="InterPro" id="IPR020084">
    <property type="entry name" value="NUDIX_hydrolase_CS"/>
</dbReference>
<evidence type="ECO:0000256" key="6">
    <source>
        <dbReference type="ARBA" id="ARBA00022801"/>
    </source>
</evidence>
<dbReference type="InterPro" id="IPR015376">
    <property type="entry name" value="Znr_NADH_PPase"/>
</dbReference>
<evidence type="ECO:0000313" key="12">
    <source>
        <dbReference type="Proteomes" id="UP000647491"/>
    </source>
</evidence>
<dbReference type="RefSeq" id="WP_262426922.1">
    <property type="nucleotide sequence ID" value="NZ_JACRTJ010000007.1"/>
</dbReference>
<evidence type="ECO:0000256" key="5">
    <source>
        <dbReference type="ARBA" id="ARBA00022723"/>
    </source>
</evidence>
<organism evidence="11 12">
    <name type="scientific">Enterocloster hominis</name>
    <name type="common">ex Liu et al. 2021</name>
    <dbReference type="NCBI Taxonomy" id="2763663"/>
    <lineage>
        <taxon>Bacteria</taxon>
        <taxon>Bacillati</taxon>
        <taxon>Bacillota</taxon>
        <taxon>Clostridia</taxon>
        <taxon>Lachnospirales</taxon>
        <taxon>Lachnospiraceae</taxon>
        <taxon>Enterocloster</taxon>
    </lineage>
</organism>
<dbReference type="InterPro" id="IPR050241">
    <property type="entry name" value="NAD-cap_RNA_hydrolase_NudC"/>
</dbReference>
<evidence type="ECO:0000256" key="7">
    <source>
        <dbReference type="ARBA" id="ARBA00022842"/>
    </source>
</evidence>
<dbReference type="Gene3D" id="3.90.79.10">
    <property type="entry name" value="Nucleoside Triphosphate Pyrophosphohydrolase"/>
    <property type="match status" value="1"/>
</dbReference>
<dbReference type="EMBL" id="JACRTJ010000007">
    <property type="protein sequence ID" value="MBC8598206.1"/>
    <property type="molecule type" value="Genomic_DNA"/>
</dbReference>
<dbReference type="Pfam" id="PF09297">
    <property type="entry name" value="Zn_ribbon_NUD"/>
    <property type="match status" value="1"/>
</dbReference>
<evidence type="ECO:0000256" key="9">
    <source>
        <dbReference type="ARBA" id="ARBA00023679"/>
    </source>
</evidence>
<comment type="similarity">
    <text evidence="3">Belongs to the Nudix hydrolase family. NudC subfamily.</text>
</comment>
<dbReference type="EC" id="3.6.1.22" evidence="4"/>